<gene>
    <name evidence="1" type="ordered locus">Bache_1342</name>
</gene>
<dbReference type="PROSITE" id="PS51257">
    <property type="entry name" value="PROKAR_LIPOPROTEIN"/>
    <property type="match status" value="1"/>
</dbReference>
<dbReference type="Pfam" id="PF15869">
    <property type="entry name" value="TolB_like"/>
    <property type="match status" value="1"/>
</dbReference>
<evidence type="ECO:0008006" key="3">
    <source>
        <dbReference type="Google" id="ProtNLM"/>
    </source>
</evidence>
<dbReference type="KEGG" id="bhl:Bache_1342"/>
<dbReference type="RefSeq" id="WP_013546942.1">
    <property type="nucleotide sequence ID" value="NC_014933.1"/>
</dbReference>
<dbReference type="STRING" id="693979.Bache_1342"/>
<keyword evidence="2" id="KW-1185">Reference proteome</keyword>
<reference evidence="1 2" key="2">
    <citation type="journal article" date="2011" name="Stand. Genomic Sci.">
        <title>Complete genome sequence of Bacteroides helcogenes type strain (P 36-108).</title>
        <authorList>
            <person name="Pati A."/>
            <person name="Gronow S."/>
            <person name="Zeytun A."/>
            <person name="Lapidus A."/>
            <person name="Nolan M."/>
            <person name="Hammon N."/>
            <person name="Deshpande S."/>
            <person name="Cheng J.F."/>
            <person name="Tapia R."/>
            <person name="Han C."/>
            <person name="Goodwin L."/>
            <person name="Pitluck S."/>
            <person name="Liolios K."/>
            <person name="Pagani I."/>
            <person name="Ivanova N."/>
            <person name="Mavromatis K."/>
            <person name="Chen A."/>
            <person name="Palaniappan K."/>
            <person name="Land M."/>
            <person name="Hauser L."/>
            <person name="Chang Y.J."/>
            <person name="Jeffries C.D."/>
            <person name="Detter J.C."/>
            <person name="Brambilla E."/>
            <person name="Rohde M."/>
            <person name="Goker M."/>
            <person name="Woyke T."/>
            <person name="Bristow J."/>
            <person name="Eisen J.A."/>
            <person name="Markowitz V."/>
            <person name="Hugenholtz P."/>
            <person name="Kyrpides N.C."/>
            <person name="Klenk H.P."/>
            <person name="Lucas S."/>
        </authorList>
    </citation>
    <scope>NUCLEOTIDE SEQUENCE [LARGE SCALE GENOMIC DNA]</scope>
    <source>
        <strain evidence="2">ATCC 35417 / DSM 20613 / JCM 6297 / CCUG 15421 / P 36-108</strain>
    </source>
</reference>
<dbReference type="AlphaFoldDB" id="E6SUI4"/>
<dbReference type="Proteomes" id="UP000008630">
    <property type="component" value="Chromosome"/>
</dbReference>
<name>E6SUI4_BACT6</name>
<dbReference type="eggNOG" id="ENOG502ZJFR">
    <property type="taxonomic scope" value="Bacteria"/>
</dbReference>
<evidence type="ECO:0000313" key="2">
    <source>
        <dbReference type="Proteomes" id="UP000008630"/>
    </source>
</evidence>
<evidence type="ECO:0000313" key="1">
    <source>
        <dbReference type="EMBL" id="ADV43348.1"/>
    </source>
</evidence>
<dbReference type="HOGENOM" id="CLU_755768_0_0_10"/>
<sequence length="364" mass="41259">MKKQLLLCCIFSLLVSCTLSKKERDGSRVVNLEATLLSVDTAILGSKLAVLSSDILLLSTVNHSPVYDVCRIRKDSIIKIGSFMSIGEGPYEMNLSTCFISEESNNLYVYSQDYRKMFVIPFPLSENLLNTDNWEELKVPSVKNCFWSYGYSAIQIVSDSSFLSVGGSYEDANVLSLIQVGKSVEKVNGFSYPENESDIPNIVKRQVYNESHLVKRPFVNQYAIVGDRADYLGIFNFENKQVVNLHFVKKNFPKYVAMQDGMNVSYDPENSNGYRANATSHFIYLLSSPFKTMNEWGNAIDYKGYPSSYRDRIEVYDWDGNYVKTFVLNMPVGSFNVSENDSIILANTMLLDEEKECIVKFAIP</sequence>
<reference key="1">
    <citation type="submission" date="2010-11" db="EMBL/GenBank/DDBJ databases">
        <title>The complete genome of Bacteroides helcogenes P 36-108.</title>
        <authorList>
            <consortium name="US DOE Joint Genome Institute (JGI-PGF)"/>
            <person name="Lucas S."/>
            <person name="Copeland A."/>
            <person name="Lapidus A."/>
            <person name="Bruce D."/>
            <person name="Goodwin L."/>
            <person name="Pitluck S."/>
            <person name="Kyrpides N."/>
            <person name="Mavromatis K."/>
            <person name="Ivanova N."/>
            <person name="Zeytun A."/>
            <person name="Brettin T."/>
            <person name="Detter J.C."/>
            <person name="Tapia R."/>
            <person name="Han C."/>
            <person name="Land M."/>
            <person name="Hauser L."/>
            <person name="Markowitz V."/>
            <person name="Cheng J.-F."/>
            <person name="Hugenholtz P."/>
            <person name="Woyke T."/>
            <person name="Wu D."/>
            <person name="Gronow S."/>
            <person name="Wellnitz S."/>
            <person name="Brambilla E."/>
            <person name="Klenk H.-P."/>
            <person name="Eisen J.A."/>
        </authorList>
    </citation>
    <scope>NUCLEOTIDE SEQUENCE</scope>
    <source>
        <strain>P 36-108</strain>
    </source>
</reference>
<dbReference type="OrthoDB" id="1024192at2"/>
<dbReference type="EMBL" id="CP002352">
    <property type="protein sequence ID" value="ADV43348.1"/>
    <property type="molecule type" value="Genomic_DNA"/>
</dbReference>
<accession>E6SUI4</accession>
<protein>
    <recommendedName>
        <fullName evidence="3">Lipoprotein</fullName>
    </recommendedName>
</protein>
<proteinExistence type="predicted"/>
<organism evidence="1 2">
    <name type="scientific">Bacteroides helcogenes (strain ATCC 35417 / DSM 20613 / JCM 6297 / CCUG 15421 / P 36-108)</name>
    <dbReference type="NCBI Taxonomy" id="693979"/>
    <lineage>
        <taxon>Bacteria</taxon>
        <taxon>Pseudomonadati</taxon>
        <taxon>Bacteroidota</taxon>
        <taxon>Bacteroidia</taxon>
        <taxon>Bacteroidales</taxon>
        <taxon>Bacteroidaceae</taxon>
        <taxon>Bacteroides</taxon>
    </lineage>
</organism>